<evidence type="ECO:0000256" key="1">
    <source>
        <dbReference type="SAM" id="MobiDB-lite"/>
    </source>
</evidence>
<feature type="region of interest" description="Disordered" evidence="1">
    <location>
        <begin position="1"/>
        <end position="32"/>
    </location>
</feature>
<dbReference type="AlphaFoldDB" id="A0A3Q0F9K8"/>
<dbReference type="RefSeq" id="XP_022640745.1">
    <property type="nucleotide sequence ID" value="XM_022785024.1"/>
</dbReference>
<gene>
    <name evidence="4" type="primary">LOC106772423</name>
</gene>
<reference evidence="4" key="2">
    <citation type="submission" date="2025-08" db="UniProtKB">
        <authorList>
            <consortium name="RefSeq"/>
        </authorList>
    </citation>
    <scope>IDENTIFICATION</scope>
    <source>
        <tissue evidence="4">Leaf</tissue>
    </source>
</reference>
<evidence type="ECO:0000313" key="4">
    <source>
        <dbReference type="RefSeq" id="XP_022640745.1"/>
    </source>
</evidence>
<accession>A0A3Q0F9K8</accession>
<keyword evidence="3" id="KW-1185">Reference proteome</keyword>
<dbReference type="Pfam" id="PF20167">
    <property type="entry name" value="Transposase_32"/>
    <property type="match status" value="1"/>
</dbReference>
<organism evidence="3 4">
    <name type="scientific">Vigna radiata var. radiata</name>
    <name type="common">Mung bean</name>
    <name type="synonym">Phaseolus aureus</name>
    <dbReference type="NCBI Taxonomy" id="3916"/>
    <lineage>
        <taxon>Eukaryota</taxon>
        <taxon>Viridiplantae</taxon>
        <taxon>Streptophyta</taxon>
        <taxon>Embryophyta</taxon>
        <taxon>Tracheophyta</taxon>
        <taxon>Spermatophyta</taxon>
        <taxon>Magnoliopsida</taxon>
        <taxon>eudicotyledons</taxon>
        <taxon>Gunneridae</taxon>
        <taxon>Pentapetalae</taxon>
        <taxon>rosids</taxon>
        <taxon>fabids</taxon>
        <taxon>Fabales</taxon>
        <taxon>Fabaceae</taxon>
        <taxon>Papilionoideae</taxon>
        <taxon>50 kb inversion clade</taxon>
        <taxon>NPAAA clade</taxon>
        <taxon>indigoferoid/millettioid clade</taxon>
        <taxon>Phaseoleae</taxon>
        <taxon>Vigna</taxon>
    </lineage>
</organism>
<feature type="compositionally biased region" description="Polar residues" evidence="1">
    <location>
        <begin position="320"/>
        <end position="329"/>
    </location>
</feature>
<sequence length="377" mass="43413">MPPRAKKTTKASSSRTTPTIPEPVSPPLSPRVAGNDLFSSDEQYERFAAHFFERPILEGRYLSDEFMEPGKFEFFDVLTKAGLNEFVACRTHYYPELVRVFYSNMRISDSGVIRTEVKKVKITIKPSLFHKLTLIPSVGVPFEGTIVDDWKEEYNSITAKAFLCKEGENLQGRLTAGKLKFETRILHYVICRILLPCSTNVAQTIEEDILLLWALMNSIQINWGHLIRNRMKKETRDNGQLPYPHLITIFLEHFGVLSESDPFTQVKRRQRIGLQVLQTFGYHKNTEGIWVYKEPVRNVEDVQGNEEADEGDEEPEKTEQCPNPEQCSSGTFTEVIKEIQDLRMFVGERLERIENRVGVVEQELINLRNQAYQPPPT</sequence>
<feature type="compositionally biased region" description="Low complexity" evidence="1">
    <location>
        <begin position="10"/>
        <end position="19"/>
    </location>
</feature>
<evidence type="ECO:0000313" key="3">
    <source>
        <dbReference type="Proteomes" id="UP000087766"/>
    </source>
</evidence>
<dbReference type="OrthoDB" id="848707at2759"/>
<dbReference type="GeneID" id="106772423"/>
<dbReference type="InterPro" id="IPR046796">
    <property type="entry name" value="Transposase_32_dom"/>
</dbReference>
<proteinExistence type="predicted"/>
<feature type="compositionally biased region" description="Pro residues" evidence="1">
    <location>
        <begin position="20"/>
        <end position="29"/>
    </location>
</feature>
<evidence type="ECO:0000259" key="2">
    <source>
        <dbReference type="Pfam" id="PF20167"/>
    </source>
</evidence>
<name>A0A3Q0F9K8_VIGRR</name>
<dbReference type="Proteomes" id="UP000087766">
    <property type="component" value="Chromosome 8"/>
</dbReference>
<reference evidence="3" key="1">
    <citation type="journal article" date="2014" name="Nat. Commun.">
        <title>Genome sequence of mungbean and insights into evolution within Vigna species.</title>
        <authorList>
            <person name="Kang Y.J."/>
            <person name="Kim S.K."/>
            <person name="Kim M.Y."/>
            <person name="Lestari P."/>
            <person name="Kim K.H."/>
            <person name="Ha B.K."/>
            <person name="Jun T.H."/>
            <person name="Hwang W.J."/>
            <person name="Lee T."/>
            <person name="Lee J."/>
            <person name="Shim S."/>
            <person name="Yoon M.Y."/>
            <person name="Jang Y.E."/>
            <person name="Han K.S."/>
            <person name="Taeprayoon P."/>
            <person name="Yoon N."/>
            <person name="Somta P."/>
            <person name="Tanya P."/>
            <person name="Kim K.S."/>
            <person name="Gwag J.G."/>
            <person name="Moon J.K."/>
            <person name="Lee Y.H."/>
            <person name="Park B.S."/>
            <person name="Bombarely A."/>
            <person name="Doyle J.J."/>
            <person name="Jackson S.A."/>
            <person name="Schafleitner R."/>
            <person name="Srinives P."/>
            <person name="Varshney R.K."/>
            <person name="Lee S.H."/>
        </authorList>
    </citation>
    <scope>NUCLEOTIDE SEQUENCE [LARGE SCALE GENOMIC DNA]</scope>
    <source>
        <strain evidence="3">cv. VC1973A</strain>
    </source>
</reference>
<feature type="compositionally biased region" description="Acidic residues" evidence="1">
    <location>
        <begin position="303"/>
        <end position="316"/>
    </location>
</feature>
<protein>
    <submittedName>
        <fullName evidence="4">Uncharacterized protein LOC106772423 isoform X1</fullName>
    </submittedName>
</protein>
<feature type="region of interest" description="Disordered" evidence="1">
    <location>
        <begin position="302"/>
        <end position="329"/>
    </location>
</feature>
<feature type="domain" description="Putative plant transposon protein" evidence="2">
    <location>
        <begin position="82"/>
        <end position="256"/>
    </location>
</feature>